<dbReference type="SUPFAM" id="SSF51182">
    <property type="entry name" value="RmlC-like cupins"/>
    <property type="match status" value="1"/>
</dbReference>
<keyword evidence="2" id="KW-0479">Metal-binding</keyword>
<dbReference type="EMBL" id="JABFCX010000002">
    <property type="protein sequence ID" value="NNU16083.1"/>
    <property type="molecule type" value="Genomic_DNA"/>
</dbReference>
<dbReference type="Pfam" id="PF05726">
    <property type="entry name" value="Pirin_C"/>
    <property type="match status" value="1"/>
</dbReference>
<name>A0A7Y3RL52_9PROT</name>
<feature type="binding site" evidence="2">
    <location>
        <position position="106"/>
    </location>
    <ligand>
        <name>Fe cation</name>
        <dbReference type="ChEBI" id="CHEBI:24875"/>
    </ligand>
</feature>
<dbReference type="RefSeq" id="WP_173198026.1">
    <property type="nucleotide sequence ID" value="NZ_JABFCX010000002.1"/>
</dbReference>
<dbReference type="InterPro" id="IPR012093">
    <property type="entry name" value="Pirin"/>
</dbReference>
<organism evidence="6 7">
    <name type="scientific">Parvularcula mediterranea</name>
    <dbReference type="NCBI Taxonomy" id="2732508"/>
    <lineage>
        <taxon>Bacteria</taxon>
        <taxon>Pseudomonadati</taxon>
        <taxon>Pseudomonadota</taxon>
        <taxon>Alphaproteobacteria</taxon>
        <taxon>Parvularculales</taxon>
        <taxon>Parvularculaceae</taxon>
        <taxon>Parvularcula</taxon>
    </lineage>
</organism>
<sequence>MTETRRIIFVSPGMPTSDGAGVKLTRMLGTQQLPDLDPFLMLDHFRSGDANDYIAGFPDHPHRGFETVTIMKEGRMRHRDSRGNEGVVAPGGIQWMTTGRGLIHSEMPEQTEGRMSGFQLWVNLPASHKMIEPDWHDHPAETVPSETLEGAKVRILAGGEGPGRSAGPDADIRILDVELEAGATFREALPHGHNAFLAVYGGNLQGIHETPQPEVKDPAIAVLSRGDEVALRGGPEGAHFLLVAGQPIGEPIARHGPFVMNTQNELREAFNDFQSGRLG</sequence>
<dbReference type="CDD" id="cd02909">
    <property type="entry name" value="cupin_pirin_N"/>
    <property type="match status" value="1"/>
</dbReference>
<feature type="domain" description="Pirin N-terminal" evidence="4">
    <location>
        <begin position="22"/>
        <end position="122"/>
    </location>
</feature>
<accession>A0A7Y3RL52</accession>
<comment type="caution">
    <text evidence="6">The sequence shown here is derived from an EMBL/GenBank/DDBJ whole genome shotgun (WGS) entry which is preliminary data.</text>
</comment>
<evidence type="ECO:0000313" key="7">
    <source>
        <dbReference type="Proteomes" id="UP000536835"/>
    </source>
</evidence>
<dbReference type="AlphaFoldDB" id="A0A7Y3RL52"/>
<evidence type="ECO:0000259" key="4">
    <source>
        <dbReference type="Pfam" id="PF02678"/>
    </source>
</evidence>
<keyword evidence="2" id="KW-0408">Iron</keyword>
<comment type="cofactor">
    <cofactor evidence="2">
        <name>Fe cation</name>
        <dbReference type="ChEBI" id="CHEBI:24875"/>
    </cofactor>
    <text evidence="2">Binds 1 Fe cation per subunit.</text>
</comment>
<feature type="binding site" evidence="2">
    <location>
        <position position="62"/>
    </location>
    <ligand>
        <name>Fe cation</name>
        <dbReference type="ChEBI" id="CHEBI:24875"/>
    </ligand>
</feature>
<proteinExistence type="inferred from homology"/>
<reference evidence="6 7" key="1">
    <citation type="submission" date="2020-05" db="EMBL/GenBank/DDBJ databases">
        <title>Parvularcula mediterraneae sp. nov., isolated from polypropylene straw from shallow seawater of the seashore of Laganas in Zakynthos island, Greece.</title>
        <authorList>
            <person name="Szabo I."/>
            <person name="Al-Omari J."/>
            <person name="Rado J."/>
            <person name="Szerdahelyi G.S."/>
        </authorList>
    </citation>
    <scope>NUCLEOTIDE SEQUENCE [LARGE SCALE GENOMIC DNA]</scope>
    <source>
        <strain evidence="6 7">ZS-1/3</strain>
    </source>
</reference>
<dbReference type="Proteomes" id="UP000536835">
    <property type="component" value="Unassembled WGS sequence"/>
</dbReference>
<gene>
    <name evidence="6" type="ORF">HK107_07085</name>
</gene>
<evidence type="ECO:0000256" key="2">
    <source>
        <dbReference type="PIRSR" id="PIRSR006232-1"/>
    </source>
</evidence>
<comment type="similarity">
    <text evidence="1 3">Belongs to the pirin family.</text>
</comment>
<feature type="binding site" evidence="2">
    <location>
        <position position="60"/>
    </location>
    <ligand>
        <name>Fe cation</name>
        <dbReference type="ChEBI" id="CHEBI:24875"/>
    </ligand>
</feature>
<feature type="domain" description="Pirin C-terminal" evidence="5">
    <location>
        <begin position="175"/>
        <end position="278"/>
    </location>
</feature>
<keyword evidence="7" id="KW-1185">Reference proteome</keyword>
<dbReference type="InterPro" id="IPR011051">
    <property type="entry name" value="RmlC_Cupin_sf"/>
</dbReference>
<dbReference type="Gene3D" id="2.60.120.10">
    <property type="entry name" value="Jelly Rolls"/>
    <property type="match status" value="2"/>
</dbReference>
<dbReference type="InterPro" id="IPR008778">
    <property type="entry name" value="Pirin_C_dom"/>
</dbReference>
<dbReference type="GO" id="GO:0046872">
    <property type="term" value="F:metal ion binding"/>
    <property type="evidence" value="ECO:0007669"/>
    <property type="project" value="UniProtKB-KW"/>
</dbReference>
<evidence type="ECO:0000256" key="3">
    <source>
        <dbReference type="RuleBase" id="RU003457"/>
    </source>
</evidence>
<dbReference type="CDD" id="cd02247">
    <property type="entry name" value="cupin_pirin_C"/>
    <property type="match status" value="1"/>
</dbReference>
<evidence type="ECO:0000313" key="6">
    <source>
        <dbReference type="EMBL" id="NNU16083.1"/>
    </source>
</evidence>
<dbReference type="InterPro" id="IPR003829">
    <property type="entry name" value="Pirin_N_dom"/>
</dbReference>
<evidence type="ECO:0000256" key="1">
    <source>
        <dbReference type="ARBA" id="ARBA00008416"/>
    </source>
</evidence>
<protein>
    <submittedName>
        <fullName evidence="6">Pirin family protein</fullName>
    </submittedName>
</protein>
<dbReference type="PIRSF" id="PIRSF006232">
    <property type="entry name" value="Pirin"/>
    <property type="match status" value="1"/>
</dbReference>
<dbReference type="PANTHER" id="PTHR13903">
    <property type="entry name" value="PIRIN-RELATED"/>
    <property type="match status" value="1"/>
</dbReference>
<feature type="binding site" evidence="2">
    <location>
        <position position="104"/>
    </location>
    <ligand>
        <name>Fe cation</name>
        <dbReference type="ChEBI" id="CHEBI:24875"/>
    </ligand>
</feature>
<dbReference type="Pfam" id="PF02678">
    <property type="entry name" value="Pirin"/>
    <property type="match status" value="1"/>
</dbReference>
<dbReference type="PANTHER" id="PTHR13903:SF8">
    <property type="entry name" value="PIRIN"/>
    <property type="match status" value="1"/>
</dbReference>
<dbReference type="InterPro" id="IPR014710">
    <property type="entry name" value="RmlC-like_jellyroll"/>
</dbReference>
<evidence type="ECO:0000259" key="5">
    <source>
        <dbReference type="Pfam" id="PF05726"/>
    </source>
</evidence>